<dbReference type="InterPro" id="IPR025665">
    <property type="entry name" value="Beta-barrel_OMP_2"/>
</dbReference>
<feature type="domain" description="Outer membrane protein beta-barrel" evidence="1">
    <location>
        <begin position="23"/>
        <end position="197"/>
    </location>
</feature>
<dbReference type="RefSeq" id="WP_164038849.1">
    <property type="nucleotide sequence ID" value="NZ_JAAGNZ010000001.1"/>
</dbReference>
<accession>A0A6M0IJB3</accession>
<keyword evidence="3" id="KW-1185">Reference proteome</keyword>
<name>A0A6M0IJB3_9BACT</name>
<reference evidence="2 3" key="1">
    <citation type="submission" date="2020-02" db="EMBL/GenBank/DDBJ databases">
        <title>Draft genome sequence of two Spirosoma agri KCTC 52727 and Spirosoma terrae KCTC 52035.</title>
        <authorList>
            <person name="Rojas J."/>
            <person name="Ambika Manirajan B."/>
            <person name="Ratering S."/>
            <person name="Suarez C."/>
            <person name="Schnell S."/>
        </authorList>
    </citation>
    <scope>NUCLEOTIDE SEQUENCE [LARGE SCALE GENOMIC DNA]</scope>
    <source>
        <strain evidence="2 3">KCTC 52727</strain>
    </source>
</reference>
<comment type="caution">
    <text evidence="2">The sequence shown here is derived from an EMBL/GenBank/DDBJ whole genome shotgun (WGS) entry which is preliminary data.</text>
</comment>
<proteinExistence type="predicted"/>
<sequence>MKNLIKSVLVASALVLGNEAYAQVRLGIKAGINASTIHIPALESGVSVEPQVAFQGGVLLDMPMTKSFSLQPALLISTKGSKVNSLLIDGNSGSVISPINNSIKLVYAEIPVLALFRGRISQSIRFYGGVGPYVGIGLGGRLSSSYAPIAERDVVFGSGDIGNNSFRRVDYGASAAAGIELKRLSVGVNYNYGLVDLGSALIKSYHRTLGITAGFWLAKPHL</sequence>
<evidence type="ECO:0000313" key="3">
    <source>
        <dbReference type="Proteomes" id="UP000477386"/>
    </source>
</evidence>
<organism evidence="2 3">
    <name type="scientific">Spirosoma agri</name>
    <dbReference type="NCBI Taxonomy" id="1987381"/>
    <lineage>
        <taxon>Bacteria</taxon>
        <taxon>Pseudomonadati</taxon>
        <taxon>Bacteroidota</taxon>
        <taxon>Cytophagia</taxon>
        <taxon>Cytophagales</taxon>
        <taxon>Cytophagaceae</taxon>
        <taxon>Spirosoma</taxon>
    </lineage>
</organism>
<protein>
    <submittedName>
        <fullName evidence="2">PorT family protein</fullName>
    </submittedName>
</protein>
<dbReference type="AlphaFoldDB" id="A0A6M0IJB3"/>
<evidence type="ECO:0000259" key="1">
    <source>
        <dbReference type="Pfam" id="PF13568"/>
    </source>
</evidence>
<dbReference type="Proteomes" id="UP000477386">
    <property type="component" value="Unassembled WGS sequence"/>
</dbReference>
<dbReference type="Pfam" id="PF13568">
    <property type="entry name" value="OMP_b-brl_2"/>
    <property type="match status" value="1"/>
</dbReference>
<dbReference type="EMBL" id="JAAGNZ010000001">
    <property type="protein sequence ID" value="NEU67917.1"/>
    <property type="molecule type" value="Genomic_DNA"/>
</dbReference>
<evidence type="ECO:0000313" key="2">
    <source>
        <dbReference type="EMBL" id="NEU67917.1"/>
    </source>
</evidence>
<gene>
    <name evidence="2" type="ORF">GK091_13580</name>
</gene>